<evidence type="ECO:0000313" key="1">
    <source>
        <dbReference type="EMBL" id="GBN36270.1"/>
    </source>
</evidence>
<reference evidence="1 2" key="1">
    <citation type="journal article" date="2019" name="Sci. Rep.">
        <title>Orb-weaving spider Araneus ventricosus genome elucidates the spidroin gene catalogue.</title>
        <authorList>
            <person name="Kono N."/>
            <person name="Nakamura H."/>
            <person name="Ohtoshi R."/>
            <person name="Moran D.A.P."/>
            <person name="Shinohara A."/>
            <person name="Yoshida Y."/>
            <person name="Fujiwara M."/>
            <person name="Mori M."/>
            <person name="Tomita M."/>
            <person name="Arakawa K."/>
        </authorList>
    </citation>
    <scope>NUCLEOTIDE SEQUENCE [LARGE SCALE GENOMIC DNA]</scope>
</reference>
<sequence length="102" mass="11343">MFVPNFVALGLAVCPVERQHTHTKRHTHSPLLLVEDKYIRSSPFCPVPCESPCALSVHLYRTPAVNTLLNLICQGQRWHATGGTRDAVLPVGENYRTGYSNS</sequence>
<comment type="caution">
    <text evidence="1">The sequence shown here is derived from an EMBL/GenBank/DDBJ whole genome shotgun (WGS) entry which is preliminary data.</text>
</comment>
<name>A0A4Y2NCC2_ARAVE</name>
<dbReference type="EMBL" id="BGPR01008809">
    <property type="protein sequence ID" value="GBN36270.1"/>
    <property type="molecule type" value="Genomic_DNA"/>
</dbReference>
<proteinExistence type="predicted"/>
<dbReference type="Proteomes" id="UP000499080">
    <property type="component" value="Unassembled WGS sequence"/>
</dbReference>
<evidence type="ECO:0000313" key="2">
    <source>
        <dbReference type="Proteomes" id="UP000499080"/>
    </source>
</evidence>
<keyword evidence="2" id="KW-1185">Reference proteome</keyword>
<dbReference type="AlphaFoldDB" id="A0A4Y2NCC2"/>
<protein>
    <submittedName>
        <fullName evidence="1">Uncharacterized protein</fullName>
    </submittedName>
</protein>
<gene>
    <name evidence="1" type="ORF">AVEN_49970_1</name>
</gene>
<organism evidence="1 2">
    <name type="scientific">Araneus ventricosus</name>
    <name type="common">Orbweaver spider</name>
    <name type="synonym">Epeira ventricosa</name>
    <dbReference type="NCBI Taxonomy" id="182803"/>
    <lineage>
        <taxon>Eukaryota</taxon>
        <taxon>Metazoa</taxon>
        <taxon>Ecdysozoa</taxon>
        <taxon>Arthropoda</taxon>
        <taxon>Chelicerata</taxon>
        <taxon>Arachnida</taxon>
        <taxon>Araneae</taxon>
        <taxon>Araneomorphae</taxon>
        <taxon>Entelegynae</taxon>
        <taxon>Araneoidea</taxon>
        <taxon>Araneidae</taxon>
        <taxon>Araneus</taxon>
    </lineage>
</organism>
<accession>A0A4Y2NCC2</accession>